<name>A0A496PIV7_9MICC</name>
<evidence type="ECO:0000313" key="1">
    <source>
        <dbReference type="EMBL" id="RKW70441.1"/>
    </source>
</evidence>
<dbReference type="Gene3D" id="3.30.70.1260">
    <property type="entry name" value="bacterial protein sp0830 like"/>
    <property type="match status" value="1"/>
</dbReference>
<dbReference type="InterPro" id="IPR012545">
    <property type="entry name" value="DUF1697"/>
</dbReference>
<dbReference type="Pfam" id="PF08002">
    <property type="entry name" value="DUF1697"/>
    <property type="match status" value="1"/>
</dbReference>
<reference evidence="1 2" key="1">
    <citation type="submission" date="2018-07" db="EMBL/GenBank/DDBJ databases">
        <title>Arthrobacter sp. nov., isolated from raw cow's milk with high bacterial count.</title>
        <authorList>
            <person name="Hahne J."/>
            <person name="Isele D."/>
            <person name="Lipski A."/>
        </authorList>
    </citation>
    <scope>NUCLEOTIDE SEQUENCE [LARGE SCALE GENOMIC DNA]</scope>
    <source>
        <strain evidence="1 2">JZ R-183</strain>
    </source>
</reference>
<dbReference type="EMBL" id="QQXL01000004">
    <property type="protein sequence ID" value="RKW70441.1"/>
    <property type="molecule type" value="Genomic_DNA"/>
</dbReference>
<comment type="caution">
    <text evidence="1">The sequence shown here is derived from an EMBL/GenBank/DDBJ whole genome shotgun (WGS) entry which is preliminary data.</text>
</comment>
<protein>
    <submittedName>
        <fullName evidence="1">DUF1697 domain-containing protein</fullName>
    </submittedName>
</protein>
<dbReference type="SUPFAM" id="SSF160379">
    <property type="entry name" value="SP0830-like"/>
    <property type="match status" value="1"/>
</dbReference>
<dbReference type="AlphaFoldDB" id="A0A496PIV7"/>
<organism evidence="1 2">
    <name type="scientific">Galactobacter caseinivorans</name>
    <dbReference type="NCBI Taxonomy" id="2676123"/>
    <lineage>
        <taxon>Bacteria</taxon>
        <taxon>Bacillati</taxon>
        <taxon>Actinomycetota</taxon>
        <taxon>Actinomycetes</taxon>
        <taxon>Micrococcales</taxon>
        <taxon>Micrococcaceae</taxon>
        <taxon>Galactobacter</taxon>
    </lineage>
</organism>
<sequence length="169" mass="18369">MSEWVALLRGVNVGGVTVRSADLKELFQSLGFEGVRTVLATGNVLFSAAGTPAALKAQIETELGARFGYDAWIVLEPRQRLARIVSAYPFDEDVEHHAYVVFGSNQKVLHALGVAALEAQEPVSGGEEVLYWACPKGSSTDTAFAKMSAQPKYKPFITTRNLNTVRKLL</sequence>
<dbReference type="PIRSF" id="PIRSF008502">
    <property type="entry name" value="UCP008502"/>
    <property type="match status" value="1"/>
</dbReference>
<gene>
    <name evidence="1" type="ORF">DWQ67_08140</name>
</gene>
<dbReference type="RefSeq" id="WP_121485210.1">
    <property type="nucleotide sequence ID" value="NZ_QQXL01000004.1"/>
</dbReference>
<evidence type="ECO:0000313" key="2">
    <source>
        <dbReference type="Proteomes" id="UP000273119"/>
    </source>
</evidence>
<keyword evidence="2" id="KW-1185">Reference proteome</keyword>
<dbReference type="PANTHER" id="PTHR36439">
    <property type="entry name" value="BLL4334 PROTEIN"/>
    <property type="match status" value="1"/>
</dbReference>
<dbReference type="PANTHER" id="PTHR36439:SF1">
    <property type="entry name" value="DUF1697 DOMAIN-CONTAINING PROTEIN"/>
    <property type="match status" value="1"/>
</dbReference>
<accession>A0A496PIV7</accession>
<dbReference type="Gene3D" id="3.30.70.1280">
    <property type="entry name" value="SP0830-like domains"/>
    <property type="match status" value="1"/>
</dbReference>
<dbReference type="Proteomes" id="UP000273119">
    <property type="component" value="Unassembled WGS sequence"/>
</dbReference>
<proteinExistence type="predicted"/>